<organism evidence="1">
    <name type="scientific">Cacopsylla melanoneura</name>
    <dbReference type="NCBI Taxonomy" id="428564"/>
    <lineage>
        <taxon>Eukaryota</taxon>
        <taxon>Metazoa</taxon>
        <taxon>Ecdysozoa</taxon>
        <taxon>Arthropoda</taxon>
        <taxon>Hexapoda</taxon>
        <taxon>Insecta</taxon>
        <taxon>Pterygota</taxon>
        <taxon>Neoptera</taxon>
        <taxon>Paraneoptera</taxon>
        <taxon>Hemiptera</taxon>
        <taxon>Sternorrhyncha</taxon>
        <taxon>Psylloidea</taxon>
        <taxon>Psyllidae</taxon>
        <taxon>Psyllinae</taxon>
        <taxon>Cacopsylla</taxon>
    </lineage>
</organism>
<name>A0A8D8ZAY5_9HEMI</name>
<reference evidence="1" key="1">
    <citation type="submission" date="2021-05" db="EMBL/GenBank/DDBJ databases">
        <authorList>
            <person name="Alioto T."/>
            <person name="Alioto T."/>
            <person name="Gomez Garrido J."/>
        </authorList>
    </citation>
    <scope>NUCLEOTIDE SEQUENCE</scope>
</reference>
<proteinExistence type="predicted"/>
<evidence type="ECO:0000313" key="1">
    <source>
        <dbReference type="EMBL" id="CAG6744338.1"/>
    </source>
</evidence>
<accession>A0A8D8ZAY5</accession>
<sequence length="116" mass="13850">MNFSQISKLCHHCKSMEFGVLELLGIRNWAQKYENQSVFQHTNKNPFSRHYFEWLEFFETPCRYNFKVHNKNKNFCSSLESAEVEICKISKNNIFGVPRNGMIKIVFDDKLNVYPF</sequence>
<dbReference type="EMBL" id="HBUF01464291">
    <property type="protein sequence ID" value="CAG6744338.1"/>
    <property type="molecule type" value="Transcribed_RNA"/>
</dbReference>
<protein>
    <submittedName>
        <fullName evidence="1">Uncharacterized protein</fullName>
    </submittedName>
</protein>
<dbReference type="AlphaFoldDB" id="A0A8D8ZAY5"/>